<organism evidence="9">
    <name type="scientific">Treponema denticola H-22</name>
    <dbReference type="NCBI Taxonomy" id="999432"/>
    <lineage>
        <taxon>Bacteria</taxon>
        <taxon>Pseudomonadati</taxon>
        <taxon>Spirochaetota</taxon>
        <taxon>Spirochaetia</taxon>
        <taxon>Spirochaetales</taxon>
        <taxon>Treponemataceae</taxon>
        <taxon>Treponema</taxon>
    </lineage>
</organism>
<proteinExistence type="inferred from homology"/>
<dbReference type="PANTHER" id="PTHR11655:SF14">
    <property type="entry name" value="LARGE RIBOSOMAL SUBUNIT PROTEIN UL6M"/>
    <property type="match status" value="1"/>
</dbReference>
<dbReference type="FunFam" id="3.90.930.12:FF:000002">
    <property type="entry name" value="50S ribosomal protein L6"/>
    <property type="match status" value="1"/>
</dbReference>
<evidence type="ECO:0000256" key="7">
    <source>
        <dbReference type="RuleBase" id="RU003870"/>
    </source>
</evidence>
<dbReference type="InterPro" id="IPR019906">
    <property type="entry name" value="Ribosomal_uL6_bac-type"/>
</dbReference>
<dbReference type="HOGENOM" id="CLU_065464_1_2_12"/>
<dbReference type="PIRSF" id="PIRSF002162">
    <property type="entry name" value="Ribosomal_L6"/>
    <property type="match status" value="1"/>
</dbReference>
<evidence type="ECO:0000259" key="8">
    <source>
        <dbReference type="Pfam" id="PF00347"/>
    </source>
</evidence>
<feature type="domain" description="Large ribosomal subunit protein uL6 alpha-beta" evidence="8">
    <location>
        <begin position="11"/>
        <end position="83"/>
    </location>
</feature>
<accession>A0A0E2E1A6</accession>
<comment type="function">
    <text evidence="5 7">This protein binds to the 23S rRNA, and is important in its secondary structure. It is located near the subunit interface in the base of the L7/L12 stalk, and near the tRNA binding site of the peptidyltransferase center.</text>
</comment>
<dbReference type="AlphaFoldDB" id="A0A0E2E1A6"/>
<keyword evidence="2 5" id="KW-0694">RNA-binding</keyword>
<feature type="domain" description="Large ribosomal subunit protein uL6 alpha-beta" evidence="8">
    <location>
        <begin position="92"/>
        <end position="164"/>
    </location>
</feature>
<dbReference type="InterPro" id="IPR002358">
    <property type="entry name" value="Ribosomal_uL6_CS"/>
</dbReference>
<keyword evidence="4 5" id="KW-0687">Ribonucleoprotein</keyword>
<dbReference type="GO" id="GO:0022625">
    <property type="term" value="C:cytosolic large ribosomal subunit"/>
    <property type="evidence" value="ECO:0007669"/>
    <property type="project" value="UniProtKB-UniRule"/>
</dbReference>
<dbReference type="SUPFAM" id="SSF56053">
    <property type="entry name" value="Ribosomal protein L6"/>
    <property type="match status" value="2"/>
</dbReference>
<dbReference type="InterPro" id="IPR020040">
    <property type="entry name" value="Ribosomal_uL6_a/b-dom"/>
</dbReference>
<evidence type="ECO:0000313" key="9">
    <source>
        <dbReference type="EMBL" id="EMB30485.1"/>
    </source>
</evidence>
<name>A0A0E2E1A6_TREDN</name>
<comment type="subunit">
    <text evidence="5">Part of the 50S ribosomal subunit.</text>
</comment>
<evidence type="ECO:0000256" key="5">
    <source>
        <dbReference type="HAMAP-Rule" id="MF_01365"/>
    </source>
</evidence>
<dbReference type="GO" id="GO:0019843">
    <property type="term" value="F:rRNA binding"/>
    <property type="evidence" value="ECO:0007669"/>
    <property type="project" value="UniProtKB-UniRule"/>
</dbReference>
<dbReference type="NCBIfam" id="TIGR03654">
    <property type="entry name" value="L6_bact"/>
    <property type="match status" value="1"/>
</dbReference>
<reference evidence="9" key="1">
    <citation type="submission" date="2012-01" db="EMBL/GenBank/DDBJ databases">
        <title>The Genome Sequence of Treponema denticola H-22.</title>
        <authorList>
            <consortium name="The Broad Institute Genome Sequencing Platform"/>
            <person name="Earl A."/>
            <person name="Ward D."/>
            <person name="Feldgarden M."/>
            <person name="Gevers D."/>
            <person name="Blanton J.M."/>
            <person name="Fenno C.J."/>
            <person name="Baranova O.V."/>
            <person name="Mathney J."/>
            <person name="Dewhirst F.E."/>
            <person name="Izard J."/>
            <person name="Young S.K."/>
            <person name="Zeng Q."/>
            <person name="Gargeya S."/>
            <person name="Fitzgerald M."/>
            <person name="Haas B."/>
            <person name="Abouelleil A."/>
            <person name="Alvarado L."/>
            <person name="Arachchi H.M."/>
            <person name="Berlin A."/>
            <person name="Chapman S.B."/>
            <person name="Gearin G."/>
            <person name="Goldberg J."/>
            <person name="Griggs A."/>
            <person name="Gujja S."/>
            <person name="Hansen M."/>
            <person name="Heiman D."/>
            <person name="Howarth C."/>
            <person name="Larimer J."/>
            <person name="Lui A."/>
            <person name="MacDonald P.J.P."/>
            <person name="McCowen C."/>
            <person name="Montmayeur A."/>
            <person name="Murphy C."/>
            <person name="Neiman D."/>
            <person name="Pearson M."/>
            <person name="Priest M."/>
            <person name="Roberts A."/>
            <person name="Saif S."/>
            <person name="Shea T."/>
            <person name="Sisk P."/>
            <person name="Stolte C."/>
            <person name="Sykes S."/>
            <person name="Wortman J."/>
            <person name="Nusbaum C."/>
            <person name="Birren B."/>
        </authorList>
    </citation>
    <scope>NUCLEOTIDE SEQUENCE [LARGE SCALE GENOMIC DNA]</scope>
    <source>
        <strain evidence="9">H-22</strain>
    </source>
</reference>
<dbReference type="SMR" id="A0A0E2E1A6"/>
<dbReference type="Proteomes" id="UP000011705">
    <property type="component" value="Chromosome"/>
</dbReference>
<dbReference type="GeneID" id="2740660"/>
<sequence>MSRVGKMPVAIPAGVKVNVANGIFTVEGPKGKLSQDYHTEAVDFKIEGDHVLVTRKDDELQTRAYHGLYRSLLNNMVTGVSTGFTKTLVINGVGYRAEVQGKLLVMALGYSNDFSVIIPEGIEVKVDQLKVIISGASKEAVGQFASQVRKLRGPEPYKGKGIRYEDEIIKRKVGKSGVK</sequence>
<comment type="caution">
    <text evidence="9">The sequence shown here is derived from an EMBL/GenBank/DDBJ whole genome shotgun (WGS) entry which is preliminary data.</text>
</comment>
<dbReference type="PRINTS" id="PR00059">
    <property type="entry name" value="RIBOSOMALL6"/>
</dbReference>
<evidence type="ECO:0000256" key="6">
    <source>
        <dbReference type="RuleBase" id="RU003869"/>
    </source>
</evidence>
<comment type="similarity">
    <text evidence="5 6">Belongs to the universal ribosomal protein uL6 family.</text>
</comment>
<evidence type="ECO:0000256" key="4">
    <source>
        <dbReference type="ARBA" id="ARBA00023274"/>
    </source>
</evidence>
<gene>
    <name evidence="5" type="primary">rplF</name>
    <name evidence="9" type="ORF">HMPREF9726_02170</name>
</gene>
<evidence type="ECO:0000256" key="2">
    <source>
        <dbReference type="ARBA" id="ARBA00022884"/>
    </source>
</evidence>
<dbReference type="PATRIC" id="fig|999432.5.peg.2253"/>
<dbReference type="HAMAP" id="MF_01365_B">
    <property type="entry name" value="Ribosomal_uL6_B"/>
    <property type="match status" value="1"/>
</dbReference>
<evidence type="ECO:0000256" key="3">
    <source>
        <dbReference type="ARBA" id="ARBA00022980"/>
    </source>
</evidence>
<dbReference type="Pfam" id="PF00347">
    <property type="entry name" value="Ribosomal_L6"/>
    <property type="match status" value="2"/>
</dbReference>
<dbReference type="GO" id="GO:0002181">
    <property type="term" value="P:cytoplasmic translation"/>
    <property type="evidence" value="ECO:0007669"/>
    <property type="project" value="TreeGrafter"/>
</dbReference>
<dbReference type="EMBL" id="AGDV01000021">
    <property type="protein sequence ID" value="EMB30485.1"/>
    <property type="molecule type" value="Genomic_DNA"/>
</dbReference>
<dbReference type="GO" id="GO:0003735">
    <property type="term" value="F:structural constituent of ribosome"/>
    <property type="evidence" value="ECO:0007669"/>
    <property type="project" value="UniProtKB-UniRule"/>
</dbReference>
<dbReference type="PROSITE" id="PS00525">
    <property type="entry name" value="RIBOSOMAL_L6_1"/>
    <property type="match status" value="1"/>
</dbReference>
<keyword evidence="3 5" id="KW-0689">Ribosomal protein</keyword>
<dbReference type="Gene3D" id="3.90.930.12">
    <property type="entry name" value="Ribosomal protein L6, alpha-beta domain"/>
    <property type="match status" value="2"/>
</dbReference>
<dbReference type="InterPro" id="IPR000702">
    <property type="entry name" value="Ribosomal_uL6-like"/>
</dbReference>
<protein>
    <recommendedName>
        <fullName evidence="5">Large ribosomal subunit protein uL6</fullName>
    </recommendedName>
</protein>
<dbReference type="PANTHER" id="PTHR11655">
    <property type="entry name" value="60S/50S RIBOSOMAL PROTEIN L6/L9"/>
    <property type="match status" value="1"/>
</dbReference>
<dbReference type="RefSeq" id="WP_002670023.1">
    <property type="nucleotide sequence ID" value="NZ_CM001795.1"/>
</dbReference>
<dbReference type="InterPro" id="IPR036789">
    <property type="entry name" value="Ribosomal_uL6-like_a/b-dom_sf"/>
</dbReference>
<keyword evidence="1 5" id="KW-0699">rRNA-binding</keyword>
<evidence type="ECO:0000256" key="1">
    <source>
        <dbReference type="ARBA" id="ARBA00022730"/>
    </source>
</evidence>